<comment type="subcellular location">
    <subcellularLocation>
        <location evidence="1">Membrane</location>
    </subcellularLocation>
</comment>
<dbReference type="PANTHER" id="PTHR12815">
    <property type="entry name" value="SORTING AND ASSEMBLY MACHINERY SAMM50 PROTEIN FAMILY MEMBER"/>
    <property type="match status" value="1"/>
</dbReference>
<feature type="chain" id="PRO_5027097879" evidence="4">
    <location>
        <begin position="31"/>
        <end position="606"/>
    </location>
</feature>
<dbReference type="Gene3D" id="3.10.20.310">
    <property type="entry name" value="membrane protein fhac"/>
    <property type="match status" value="1"/>
</dbReference>
<dbReference type="Gene3D" id="2.40.160.50">
    <property type="entry name" value="membrane protein fhac: a member of the omp85/tpsb transporter family"/>
    <property type="match status" value="1"/>
</dbReference>
<name>A0A6M1U182_9RHOB</name>
<dbReference type="InterPro" id="IPR000184">
    <property type="entry name" value="Bac_surfAg_D15"/>
</dbReference>
<evidence type="ECO:0000259" key="5">
    <source>
        <dbReference type="Pfam" id="PF01103"/>
    </source>
</evidence>
<keyword evidence="2" id="KW-1134">Transmembrane beta strand</keyword>
<evidence type="ECO:0000313" key="7">
    <source>
        <dbReference type="EMBL" id="NGQ91194.1"/>
    </source>
</evidence>
<dbReference type="InterPro" id="IPR010827">
    <property type="entry name" value="BamA/TamA_POTRA"/>
</dbReference>
<keyword evidence="2" id="KW-0812">Transmembrane</keyword>
<keyword evidence="8" id="KW-1185">Reference proteome</keyword>
<dbReference type="InterPro" id="IPR039910">
    <property type="entry name" value="D15-like"/>
</dbReference>
<keyword evidence="4" id="KW-0732">Signal</keyword>
<proteinExistence type="predicted"/>
<feature type="domain" description="POTRA" evidence="6">
    <location>
        <begin position="208"/>
        <end position="277"/>
    </location>
</feature>
<gene>
    <name evidence="7" type="ORF">G5V65_09820</name>
</gene>
<evidence type="ECO:0000259" key="6">
    <source>
        <dbReference type="Pfam" id="PF07244"/>
    </source>
</evidence>
<comment type="caution">
    <text evidence="7">The sequence shown here is derived from an EMBL/GenBank/DDBJ whole genome shotgun (WGS) entry which is preliminary data.</text>
</comment>
<dbReference type="Proteomes" id="UP000474758">
    <property type="component" value="Unassembled WGS sequence"/>
</dbReference>
<feature type="domain" description="Bacterial surface antigen (D15)" evidence="5">
    <location>
        <begin position="306"/>
        <end position="606"/>
    </location>
</feature>
<dbReference type="GO" id="GO:0019867">
    <property type="term" value="C:outer membrane"/>
    <property type="evidence" value="ECO:0007669"/>
    <property type="project" value="InterPro"/>
</dbReference>
<dbReference type="EMBL" id="JAALFE010000008">
    <property type="protein sequence ID" value="NGQ91194.1"/>
    <property type="molecule type" value="Genomic_DNA"/>
</dbReference>
<dbReference type="PANTHER" id="PTHR12815:SF42">
    <property type="entry name" value="BACTERIAL SURFACE ANTIGEN (D15) DOMAIN-CONTAINING PROTEIN"/>
    <property type="match status" value="1"/>
</dbReference>
<dbReference type="Pfam" id="PF07244">
    <property type="entry name" value="POTRA"/>
    <property type="match status" value="1"/>
</dbReference>
<evidence type="ECO:0000256" key="2">
    <source>
        <dbReference type="ARBA" id="ARBA00022452"/>
    </source>
</evidence>
<accession>A0A6M1U182</accession>
<feature type="signal peptide" evidence="4">
    <location>
        <begin position="1"/>
        <end position="30"/>
    </location>
</feature>
<reference evidence="7 8" key="1">
    <citation type="submission" date="2020-02" db="EMBL/GenBank/DDBJ databases">
        <title>Rhodobacter translucens sp. nov., a novel bacterium isolated from activated sludge.</title>
        <authorList>
            <person name="Liu J."/>
        </authorList>
    </citation>
    <scope>NUCLEOTIDE SEQUENCE [LARGE SCALE GENOMIC DNA]</scope>
    <source>
        <strain evidence="7 8">HX-7-19</strain>
    </source>
</reference>
<evidence type="ECO:0000313" key="8">
    <source>
        <dbReference type="Proteomes" id="UP000474758"/>
    </source>
</evidence>
<dbReference type="AlphaFoldDB" id="A0A6M1U182"/>
<protein>
    <submittedName>
        <fullName evidence="7">Outer membrane protein assembly factor</fullName>
    </submittedName>
</protein>
<sequence length="606" mass="64026">MITRFTRLLPRRRVFAAAAALAVLAGPGQALDRLEFQAPGADKDLLAALKGASLLMSSELDGQEDAQDLFAAARAEYGRLLGTLYAAGHYSGVISIRIDGREAAGIAPLDAPARINVIEVRVEPGPAFRFSEARVAPLAAGTELPRGFVIGQPALSGTVRDAAAAGVAGWRDAGHAKAGIAGQEVTADHRDATLAARIALEPGPRLRFGPLAVEGEARMRERRIVKIAGLPEGEVFSPEELDRAANRLRRTGVFKSVTLAEGEVLSPDLLPITATVVEEKPRRFSLGAEIASQDGLSLSGYWLHRNLLGGAERLRVDGEIANIGAQNSGIDYKLGLTLDRPATLTPDTTLGFAAEIGHLDEEDFQADVATLGLGLTHYFSDNLTGRIGFDYEYANGRDLVDDFLFRNVSVPIGVTLDRRNDKTDATSGYYLDGEVKPFFGFGTTGSGIRSTLDARAYLGLGAEDRFVLAGRLQLGMVTGSSLLATPRDDLFYSGGGGTVRGQPYQSLGVNVTRGLLSPKIGGTHFIGAQLEARAKVTDAIGVVGFFDAGRIDVGDFFGTAGDWHSGAGLGLRYDTGFGPIRLDLAMPVGGTTGDGLQIYVGLGQAF</sequence>
<evidence type="ECO:0000256" key="4">
    <source>
        <dbReference type="SAM" id="SignalP"/>
    </source>
</evidence>
<dbReference type="Pfam" id="PF01103">
    <property type="entry name" value="Omp85"/>
    <property type="match status" value="1"/>
</dbReference>
<evidence type="ECO:0000256" key="1">
    <source>
        <dbReference type="ARBA" id="ARBA00004370"/>
    </source>
</evidence>
<dbReference type="RefSeq" id="WP_165049477.1">
    <property type="nucleotide sequence ID" value="NZ_JAALFE010000008.1"/>
</dbReference>
<organism evidence="7 8">
    <name type="scientific">Paragemmobacter kunshanensis</name>
    <dbReference type="NCBI Taxonomy" id="2583234"/>
    <lineage>
        <taxon>Bacteria</taxon>
        <taxon>Pseudomonadati</taxon>
        <taxon>Pseudomonadota</taxon>
        <taxon>Alphaproteobacteria</taxon>
        <taxon>Rhodobacterales</taxon>
        <taxon>Paracoccaceae</taxon>
        <taxon>Paragemmobacter</taxon>
    </lineage>
</organism>
<keyword evidence="3" id="KW-0472">Membrane</keyword>
<evidence type="ECO:0000256" key="3">
    <source>
        <dbReference type="ARBA" id="ARBA00023136"/>
    </source>
</evidence>